<dbReference type="eggNOG" id="ENOG50332ES">
    <property type="taxonomic scope" value="Bacteria"/>
</dbReference>
<accession>V6SQP4</accession>
<sequence>MTTDTKLISRIGYKDIFKKSINKDKLIEKIELVPALEFLTVLNKFEYKVHEKDTSELRFICNDWLKSSDEKIKKAIIDYYTNFLTENKRKKRDFTGLQSIKIINQTATLRVIELLLAKGTNNCKSEYDEENLFKLYLSVNDEIAERENIFFEKWQQIFGTKHNEIRFHMYLGINQGIMNREPLGKKIWVEALKFVQFEKWIKNQSKYENFTKDYLKKFDSSEWYELFTLIFHLNKLAINNYKFNVDENSKDLKLLSYFSNHEEKTPNWNEFSEIRKRPLFKLPNGEYLILDFSFLLDKFFSGIYHDILEFSNNTYVNGFHQDYSTNFIEKHLLVNTLKAVFGKSYIQFDEIKIKSVGKKGVDNIALPDYYVRNGNKIFVFECKNSLISNKLKIEANCDAIENDLKNKFYHNGTKNKAVKQLLNFVESSDNGQYKFFDTNTKLEKCIYYPILITTDNTLTSLGFNAILNEYMSNDLRKIDNSLKNRIKPLTIIHINDILLRTTQLKKLDLLIEDYIKYYRSKKAVDSFISFSDYLERVKFKNNSSLDHKSYKEILNNSIFPEN</sequence>
<gene>
    <name evidence="1" type="ORF">FLJC2902T_18990</name>
</gene>
<reference evidence="1 2" key="1">
    <citation type="submission" date="2013-08" db="EMBL/GenBank/DDBJ databases">
        <title>Flavobacterium limnosediminis JC2902 genome sequencing.</title>
        <authorList>
            <person name="Lee K."/>
            <person name="Yi H."/>
            <person name="Park S."/>
            <person name="Chun J."/>
        </authorList>
    </citation>
    <scope>NUCLEOTIDE SEQUENCE [LARGE SCALE GENOMIC DNA]</scope>
    <source>
        <strain evidence="1 2">JC2902</strain>
    </source>
</reference>
<dbReference type="PATRIC" id="fig|1341181.4.peg.1867"/>
<dbReference type="AlphaFoldDB" id="V6SQP4"/>
<dbReference type="OrthoDB" id="1275259at2"/>
<dbReference type="EMBL" id="AVGG01000007">
    <property type="protein sequence ID" value="ESU28527.1"/>
    <property type="molecule type" value="Genomic_DNA"/>
</dbReference>
<proteinExistence type="predicted"/>
<comment type="caution">
    <text evidence="1">The sequence shown here is derived from an EMBL/GenBank/DDBJ whole genome shotgun (WGS) entry which is preliminary data.</text>
</comment>
<protein>
    <submittedName>
        <fullName evidence="1">Uncharacterized protein</fullName>
    </submittedName>
</protein>
<dbReference type="Proteomes" id="UP000018004">
    <property type="component" value="Unassembled WGS sequence"/>
</dbReference>
<name>V6SQP4_9FLAO</name>
<dbReference type="RefSeq" id="WP_023579501.1">
    <property type="nucleotide sequence ID" value="NZ_AVGG01000007.1"/>
</dbReference>
<evidence type="ECO:0000313" key="2">
    <source>
        <dbReference type="Proteomes" id="UP000018004"/>
    </source>
</evidence>
<organism evidence="1 2">
    <name type="scientific">Flavobacterium limnosediminis JC2902</name>
    <dbReference type="NCBI Taxonomy" id="1341181"/>
    <lineage>
        <taxon>Bacteria</taxon>
        <taxon>Pseudomonadati</taxon>
        <taxon>Bacteroidota</taxon>
        <taxon>Flavobacteriia</taxon>
        <taxon>Flavobacteriales</taxon>
        <taxon>Flavobacteriaceae</taxon>
        <taxon>Flavobacterium</taxon>
    </lineage>
</organism>
<keyword evidence="2" id="KW-1185">Reference proteome</keyword>
<evidence type="ECO:0000313" key="1">
    <source>
        <dbReference type="EMBL" id="ESU28527.1"/>
    </source>
</evidence>